<dbReference type="PATRIC" id="fig|1179773.3.peg.1362"/>
<dbReference type="KEGG" id="sesp:BN6_13520"/>
<proteinExistence type="predicted"/>
<gene>
    <name evidence="1" type="ordered locus">BN6_13520</name>
</gene>
<evidence type="ECO:0000313" key="1">
    <source>
        <dbReference type="EMBL" id="CCH28678.1"/>
    </source>
</evidence>
<dbReference type="Proteomes" id="UP000006281">
    <property type="component" value="Chromosome"/>
</dbReference>
<reference evidence="1 2" key="1">
    <citation type="journal article" date="2012" name="BMC Genomics">
        <title>Complete genome sequence of Saccharothrix espanaensis DSM 44229T and comparison to the other completely sequenced Pseudonocardiaceae.</title>
        <authorList>
            <person name="Strobel T."/>
            <person name="Al-Dilaimi A."/>
            <person name="Blom J."/>
            <person name="Gessner A."/>
            <person name="Kalinowski J."/>
            <person name="Luzhetska M."/>
            <person name="Puhler A."/>
            <person name="Szczepanowski R."/>
            <person name="Bechthold A."/>
            <person name="Ruckert C."/>
        </authorList>
    </citation>
    <scope>NUCLEOTIDE SEQUENCE [LARGE SCALE GENOMIC DNA]</scope>
    <source>
        <strain evidence="2">ATCC 51144 / DSM 44229 / JCM 9112 / NBRC 15066 / NRRL 15764</strain>
    </source>
</reference>
<name>K0JWW3_SACES</name>
<dbReference type="HOGENOM" id="CLU_168298_2_0_11"/>
<dbReference type="AlphaFoldDB" id="K0JWW3"/>
<accession>K0JWW3</accession>
<dbReference type="Pfam" id="PF10824">
    <property type="entry name" value="T7SS_ESX_EspC"/>
    <property type="match status" value="1"/>
</dbReference>
<dbReference type="RefSeq" id="WP_015098791.1">
    <property type="nucleotide sequence ID" value="NC_019673.1"/>
</dbReference>
<evidence type="ECO:0008006" key="3">
    <source>
        <dbReference type="Google" id="ProtNLM"/>
    </source>
</evidence>
<organism evidence="1 2">
    <name type="scientific">Saccharothrix espanaensis (strain ATCC 51144 / DSM 44229 / JCM 9112 / NBRC 15066 / NRRL 15764)</name>
    <dbReference type="NCBI Taxonomy" id="1179773"/>
    <lineage>
        <taxon>Bacteria</taxon>
        <taxon>Bacillati</taxon>
        <taxon>Actinomycetota</taxon>
        <taxon>Actinomycetes</taxon>
        <taxon>Pseudonocardiales</taxon>
        <taxon>Pseudonocardiaceae</taxon>
        <taxon>Saccharothrix</taxon>
    </lineage>
</organism>
<dbReference type="STRING" id="1179773.BN6_13520"/>
<dbReference type="EMBL" id="HE804045">
    <property type="protein sequence ID" value="CCH28678.1"/>
    <property type="molecule type" value="Genomic_DNA"/>
</dbReference>
<dbReference type="InterPro" id="IPR022536">
    <property type="entry name" value="EspC"/>
</dbReference>
<dbReference type="eggNOG" id="ENOG5033ZAW">
    <property type="taxonomic scope" value="Bacteria"/>
</dbReference>
<sequence length="102" mass="10765">MNQGYQVLVEELRGHADRLRGVEDQLAQAVDAARQVSLSGQAYGKTCMMLPPMMTFIANAGVHALTEVAGSVGETIETVKRTAADYEAVEQGNAQALRGSGG</sequence>
<dbReference type="OrthoDB" id="3385501at2"/>
<protein>
    <recommendedName>
        <fullName evidence="3">ESX-1 secretion-associated protein</fullName>
    </recommendedName>
</protein>
<dbReference type="GO" id="GO:0009306">
    <property type="term" value="P:protein secretion"/>
    <property type="evidence" value="ECO:0007669"/>
    <property type="project" value="InterPro"/>
</dbReference>
<evidence type="ECO:0000313" key="2">
    <source>
        <dbReference type="Proteomes" id="UP000006281"/>
    </source>
</evidence>
<dbReference type="BioCyc" id="SESP1179773:BN6_RS06665-MONOMER"/>
<keyword evidence="2" id="KW-1185">Reference proteome</keyword>